<proteinExistence type="predicted"/>
<dbReference type="Proteomes" id="UP000605013">
    <property type="component" value="Unassembled WGS sequence"/>
</dbReference>
<dbReference type="RefSeq" id="WP_203001294.1">
    <property type="nucleotide sequence ID" value="NZ_JAEMEF010000013.1"/>
</dbReference>
<protein>
    <submittedName>
        <fullName evidence="2">Uncharacterized protein</fullName>
    </submittedName>
</protein>
<evidence type="ECO:0000313" key="3">
    <source>
        <dbReference type="Proteomes" id="UP000605013"/>
    </source>
</evidence>
<keyword evidence="3" id="KW-1185">Reference proteome</keyword>
<sequence>MSVPTGKITATEAEELNDAWTNLRKNANDKAAGKSDNRSTWYSLEDMEAFIKMIKDENSAVNGVRCYLGVKTTNQDPKGYTTIFMVPTERNGNTNQDIIGANGMDRGDGGMPPDQGYPN</sequence>
<gene>
    <name evidence="2" type="ORF">JAO71_13285</name>
</gene>
<evidence type="ECO:0000256" key="1">
    <source>
        <dbReference type="SAM" id="MobiDB-lite"/>
    </source>
</evidence>
<evidence type="ECO:0000313" key="2">
    <source>
        <dbReference type="EMBL" id="MBL7560776.1"/>
    </source>
</evidence>
<accession>A0ABS1WNS5</accession>
<comment type="caution">
    <text evidence="2">The sequence shown here is derived from an EMBL/GenBank/DDBJ whole genome shotgun (WGS) entry which is preliminary data.</text>
</comment>
<feature type="region of interest" description="Disordered" evidence="1">
    <location>
        <begin position="90"/>
        <end position="119"/>
    </location>
</feature>
<name>A0ABS1WNS5_9FLAO</name>
<reference evidence="2 3" key="1">
    <citation type="submission" date="2020-12" db="EMBL/GenBank/DDBJ databases">
        <title>Olleya sediminilitoris sp. nov., isolated from a tidal flat.</title>
        <authorList>
            <person name="Park S."/>
            <person name="Yoon J.-H."/>
        </authorList>
    </citation>
    <scope>NUCLEOTIDE SEQUENCE [LARGE SCALE GENOMIC DNA]</scope>
    <source>
        <strain evidence="2 3">YSTF-M6</strain>
    </source>
</reference>
<organism evidence="2 3">
    <name type="scientific">Olleya sediminilitoris</name>
    <dbReference type="NCBI Taxonomy" id="2795739"/>
    <lineage>
        <taxon>Bacteria</taxon>
        <taxon>Pseudomonadati</taxon>
        <taxon>Bacteroidota</taxon>
        <taxon>Flavobacteriia</taxon>
        <taxon>Flavobacteriales</taxon>
        <taxon>Flavobacteriaceae</taxon>
    </lineage>
</organism>
<dbReference type="EMBL" id="JAEMEF010000013">
    <property type="protein sequence ID" value="MBL7560776.1"/>
    <property type="molecule type" value="Genomic_DNA"/>
</dbReference>